<dbReference type="InterPro" id="IPR038635">
    <property type="entry name" value="CCR4-NOT_su2/3/5_C_sf"/>
</dbReference>
<evidence type="ECO:0000259" key="5">
    <source>
        <dbReference type="Pfam" id="PF04153"/>
    </source>
</evidence>
<feature type="region of interest" description="Disordered" evidence="4">
    <location>
        <begin position="1"/>
        <end position="23"/>
    </location>
</feature>
<feature type="region of interest" description="Disordered" evidence="4">
    <location>
        <begin position="123"/>
        <end position="153"/>
    </location>
</feature>
<dbReference type="OrthoDB" id="25391at2759"/>
<evidence type="ECO:0000256" key="2">
    <source>
        <dbReference type="ARBA" id="ARBA00023015"/>
    </source>
</evidence>
<organism evidence="6 7">
    <name type="scientific">Rhizopus stolonifer</name>
    <name type="common">Rhizopus nigricans</name>
    <dbReference type="NCBI Taxonomy" id="4846"/>
    <lineage>
        <taxon>Eukaryota</taxon>
        <taxon>Fungi</taxon>
        <taxon>Fungi incertae sedis</taxon>
        <taxon>Mucoromycota</taxon>
        <taxon>Mucoromycotina</taxon>
        <taxon>Mucoromycetes</taxon>
        <taxon>Mucorales</taxon>
        <taxon>Mucorineae</taxon>
        <taxon>Rhizopodaceae</taxon>
        <taxon>Rhizopus</taxon>
    </lineage>
</organism>
<dbReference type="Proteomes" id="UP000253551">
    <property type="component" value="Unassembled WGS sequence"/>
</dbReference>
<dbReference type="EMBL" id="PJQM01003070">
    <property type="protein sequence ID" value="RCH90956.1"/>
    <property type="molecule type" value="Genomic_DNA"/>
</dbReference>
<dbReference type="PANTHER" id="PTHR23326">
    <property type="entry name" value="CCR4 NOT-RELATED"/>
    <property type="match status" value="1"/>
</dbReference>
<comment type="similarity">
    <text evidence="1">Belongs to the CNOT2/3/5 family.</text>
</comment>
<reference evidence="6 7" key="1">
    <citation type="journal article" date="2018" name="G3 (Bethesda)">
        <title>Phylogenetic and Phylogenomic Definition of Rhizopus Species.</title>
        <authorList>
            <person name="Gryganskyi A.P."/>
            <person name="Golan J."/>
            <person name="Dolatabadi S."/>
            <person name="Mondo S."/>
            <person name="Robb S."/>
            <person name="Idnurm A."/>
            <person name="Muszewska A."/>
            <person name="Steczkiewicz K."/>
            <person name="Masonjones S."/>
            <person name="Liao H.L."/>
            <person name="Gajdeczka M.T."/>
            <person name="Anike F."/>
            <person name="Vuek A."/>
            <person name="Anishchenko I.M."/>
            <person name="Voigt K."/>
            <person name="de Hoog G.S."/>
            <person name="Smith M.E."/>
            <person name="Heitman J."/>
            <person name="Vilgalys R."/>
            <person name="Stajich J.E."/>
        </authorList>
    </citation>
    <scope>NUCLEOTIDE SEQUENCE [LARGE SCALE GENOMIC DNA]</scope>
    <source>
        <strain evidence="6 7">LSU 92-RS-03</strain>
    </source>
</reference>
<dbReference type="GO" id="GO:0006355">
    <property type="term" value="P:regulation of DNA-templated transcription"/>
    <property type="evidence" value="ECO:0007669"/>
    <property type="project" value="InterPro"/>
</dbReference>
<name>A0A367JLZ7_RHIST</name>
<sequence length="342" mass="38755">MFRPNTTTADLNEFPVLGTPPPSMNRIPNRLASYASTAGNHGFQEPSLDSDFNKLGSFPNRNNFNGVPPPNIDSLPNRNLAPRSFSMDEFPALRSSQTPFDNALGRDAGKPEQWLDYANLREQQGAKPFPEKSELSESWARKQDELPSSDGKPTDPYGLLGLLGVIRMTDPDRSMLALGSDLTTLGLDLNTEDSIYSTFISPWSDTQTLPGLNVEPGYYLPACYRHVQATPPAHQRMRTFSDEILFYVFYCMPKDIAQEAAAQELYVRNWRYHKELGLWLTKEADENGRPVQSFRRTSPNGLDRGVYVFFDPTTWQKVKREWSLSWDALEERTSSSNNRVIM</sequence>
<feature type="compositionally biased region" description="Polar residues" evidence="4">
    <location>
        <begin position="1"/>
        <end position="10"/>
    </location>
</feature>
<feature type="domain" description="NOT2/NOT3/NOT5 C-terminal" evidence="5">
    <location>
        <begin position="196"/>
        <end position="327"/>
    </location>
</feature>
<proteinExistence type="inferred from homology"/>
<dbReference type="Pfam" id="PF04153">
    <property type="entry name" value="NOT2_3_5_C"/>
    <property type="match status" value="1"/>
</dbReference>
<dbReference type="GO" id="GO:0000289">
    <property type="term" value="P:nuclear-transcribed mRNA poly(A) tail shortening"/>
    <property type="evidence" value="ECO:0007669"/>
    <property type="project" value="UniProtKB-ARBA"/>
</dbReference>
<keyword evidence="2" id="KW-0805">Transcription regulation</keyword>
<dbReference type="STRING" id="4846.A0A367JLZ7"/>
<evidence type="ECO:0000256" key="4">
    <source>
        <dbReference type="SAM" id="MobiDB-lite"/>
    </source>
</evidence>
<evidence type="ECO:0000256" key="3">
    <source>
        <dbReference type="ARBA" id="ARBA00023163"/>
    </source>
</evidence>
<evidence type="ECO:0000313" key="7">
    <source>
        <dbReference type="Proteomes" id="UP000253551"/>
    </source>
</evidence>
<dbReference type="Gene3D" id="2.30.30.1020">
    <property type="entry name" value="CCR4-NOT complex subunit 2/3/5, C-terminal domain"/>
    <property type="match status" value="1"/>
</dbReference>
<evidence type="ECO:0000313" key="6">
    <source>
        <dbReference type="EMBL" id="RCH90956.1"/>
    </source>
</evidence>
<comment type="caution">
    <text evidence="6">The sequence shown here is derived from an EMBL/GenBank/DDBJ whole genome shotgun (WGS) entry which is preliminary data.</text>
</comment>
<feature type="region of interest" description="Disordered" evidence="4">
    <location>
        <begin position="42"/>
        <end position="73"/>
    </location>
</feature>
<keyword evidence="3" id="KW-0804">Transcription</keyword>
<evidence type="ECO:0000256" key="1">
    <source>
        <dbReference type="ARBA" id="ARBA00007682"/>
    </source>
</evidence>
<dbReference type="AlphaFoldDB" id="A0A367JLZ7"/>
<dbReference type="InterPro" id="IPR007282">
    <property type="entry name" value="NOT2/3/5_C"/>
</dbReference>
<protein>
    <recommendedName>
        <fullName evidence="5">NOT2/NOT3/NOT5 C-terminal domain-containing protein</fullName>
    </recommendedName>
</protein>
<accession>A0A367JLZ7</accession>
<keyword evidence="7" id="KW-1185">Reference proteome</keyword>
<feature type="compositionally biased region" description="Basic and acidic residues" evidence="4">
    <location>
        <begin position="129"/>
        <end position="145"/>
    </location>
</feature>
<dbReference type="InterPro" id="IPR040168">
    <property type="entry name" value="Not2/3/5"/>
</dbReference>
<dbReference type="GO" id="GO:0030015">
    <property type="term" value="C:CCR4-NOT core complex"/>
    <property type="evidence" value="ECO:0007669"/>
    <property type="project" value="InterPro"/>
</dbReference>
<gene>
    <name evidence="6" type="ORF">CU098_009681</name>
</gene>